<keyword evidence="8" id="KW-0378">Hydrolase</keyword>
<dbReference type="SMART" id="SM00220">
    <property type="entry name" value="S_TKc"/>
    <property type="match status" value="1"/>
</dbReference>
<feature type="domain" description="Protein kinase" evidence="7">
    <location>
        <begin position="186"/>
        <end position="440"/>
    </location>
</feature>
<evidence type="ECO:0000256" key="1">
    <source>
        <dbReference type="ARBA" id="ARBA00012513"/>
    </source>
</evidence>
<evidence type="ECO:0000256" key="3">
    <source>
        <dbReference type="ARBA" id="ARBA00022679"/>
    </source>
</evidence>
<dbReference type="PANTHER" id="PTHR43289">
    <property type="entry name" value="MITOGEN-ACTIVATED PROTEIN KINASE KINASE KINASE 20-RELATED"/>
    <property type="match status" value="1"/>
</dbReference>
<keyword evidence="3" id="KW-0808">Transferase</keyword>
<dbReference type="InterPro" id="IPR019066">
    <property type="entry name" value="Restrct_endonuc_II_SacI"/>
</dbReference>
<evidence type="ECO:0000256" key="4">
    <source>
        <dbReference type="ARBA" id="ARBA00022741"/>
    </source>
</evidence>
<dbReference type="Proteomes" id="UP001600650">
    <property type="component" value="Unassembled WGS sequence"/>
</dbReference>
<dbReference type="InterPro" id="IPR011009">
    <property type="entry name" value="Kinase-like_dom_sf"/>
</dbReference>
<dbReference type="GO" id="GO:0016787">
    <property type="term" value="F:hydrolase activity"/>
    <property type="evidence" value="ECO:0007669"/>
    <property type="project" value="UniProtKB-KW"/>
</dbReference>
<evidence type="ECO:0000256" key="6">
    <source>
        <dbReference type="ARBA" id="ARBA00022840"/>
    </source>
</evidence>
<evidence type="ECO:0000256" key="5">
    <source>
        <dbReference type="ARBA" id="ARBA00022777"/>
    </source>
</evidence>
<evidence type="ECO:0000256" key="2">
    <source>
        <dbReference type="ARBA" id="ARBA00022527"/>
    </source>
</evidence>
<gene>
    <name evidence="8" type="ORF">ACFU0X_17085</name>
</gene>
<keyword evidence="5" id="KW-0418">Kinase</keyword>
<comment type="caution">
    <text evidence="8">The sequence shown here is derived from an EMBL/GenBank/DDBJ whole genome shotgun (WGS) entry which is preliminary data.</text>
</comment>
<evidence type="ECO:0000259" key="7">
    <source>
        <dbReference type="PROSITE" id="PS50011"/>
    </source>
</evidence>
<proteinExistence type="predicted"/>
<dbReference type="PROSITE" id="PS50011">
    <property type="entry name" value="PROTEIN_KINASE_DOM"/>
    <property type="match status" value="1"/>
</dbReference>
<keyword evidence="4" id="KW-0547">Nucleotide-binding</keyword>
<accession>A0ABW6JH76</accession>
<evidence type="ECO:0000313" key="8">
    <source>
        <dbReference type="EMBL" id="MFE7964733.1"/>
    </source>
</evidence>
<keyword evidence="9" id="KW-1185">Reference proteome</keyword>
<sequence length="440" mass="49342">MAVRFDPHIARQTLDEAFRQAMEATSLPEAWLHLSRSLRQEEAPRTYTPALGTALLARTLDETVDPRSIKQQTHNARSYSARTLCHRVLVPASVELGFDLHTAGREPFNNQPFFRCDHWDEIPRPEAEKGTHFDRVDKALRLLDRQDPQECKLALMAFLKVCSEHSEYDKKPNFTVRHMAGVRKNYACVPIPIDGGQAQVFRARDKSTGSVVALKKLRTPLERRVARMRREIEVGLFLSGHPHAMPILDHAPDHSWFVMPYAQGTALDYRDDLRNDDALALLLQSVCSVLEVAHEKGYVHRDIKPANILLLDGRWVVADWGIVRRPRGMTTDPQRTRMGVALGSAGFAAPELEDDAHSAGPQADIYSLGQFVGWAITGKRPRANIPLLPESGAWRAVAETATREDPAMRPESVTEFLEIVTRETQVPIRSTSGSHVPAAD</sequence>
<dbReference type="Gene3D" id="1.10.510.10">
    <property type="entry name" value="Transferase(Phosphotransferase) domain 1"/>
    <property type="match status" value="1"/>
</dbReference>
<dbReference type="PANTHER" id="PTHR43289:SF6">
    <property type="entry name" value="SERINE_THREONINE-PROTEIN KINASE NEKL-3"/>
    <property type="match status" value="1"/>
</dbReference>
<dbReference type="RefSeq" id="WP_381726779.1">
    <property type="nucleotide sequence ID" value="NZ_JBHVBU010000043.1"/>
</dbReference>
<protein>
    <recommendedName>
        <fullName evidence="1">non-specific serine/threonine protein kinase</fullName>
        <ecNumber evidence="1">2.7.11.1</ecNumber>
    </recommendedName>
</protein>
<reference evidence="8 9" key="1">
    <citation type="submission" date="2024-09" db="EMBL/GenBank/DDBJ databases">
        <title>The Natural Products Discovery Center: Release of the First 8490 Sequenced Strains for Exploring Actinobacteria Biosynthetic Diversity.</title>
        <authorList>
            <person name="Kalkreuter E."/>
            <person name="Kautsar S.A."/>
            <person name="Yang D."/>
            <person name="Bader C.D."/>
            <person name="Teijaro C.N."/>
            <person name="Fluegel L."/>
            <person name="Davis C.M."/>
            <person name="Simpson J.R."/>
            <person name="Lauterbach L."/>
            <person name="Steele A.D."/>
            <person name="Gui C."/>
            <person name="Meng S."/>
            <person name="Li G."/>
            <person name="Viehrig K."/>
            <person name="Ye F."/>
            <person name="Su P."/>
            <person name="Kiefer A.F."/>
            <person name="Nichols A."/>
            <person name="Cepeda A.J."/>
            <person name="Yan W."/>
            <person name="Fan B."/>
            <person name="Jiang Y."/>
            <person name="Adhikari A."/>
            <person name="Zheng C.-J."/>
            <person name="Schuster L."/>
            <person name="Cowan T.M."/>
            <person name="Smanski M.J."/>
            <person name="Chevrette M.G."/>
            <person name="De Carvalho L.P.S."/>
            <person name="Shen B."/>
        </authorList>
    </citation>
    <scope>NUCLEOTIDE SEQUENCE [LARGE SCALE GENOMIC DNA]</scope>
    <source>
        <strain evidence="8 9">NPDC057399</strain>
    </source>
</reference>
<organism evidence="8 9">
    <name type="scientific">Streptomyces cellulosae</name>
    <dbReference type="NCBI Taxonomy" id="1968"/>
    <lineage>
        <taxon>Bacteria</taxon>
        <taxon>Bacillati</taxon>
        <taxon>Actinomycetota</taxon>
        <taxon>Actinomycetes</taxon>
        <taxon>Kitasatosporales</taxon>
        <taxon>Streptomycetaceae</taxon>
        <taxon>Streptomyces</taxon>
    </lineage>
</organism>
<dbReference type="PROSITE" id="PS00108">
    <property type="entry name" value="PROTEIN_KINASE_ST"/>
    <property type="match status" value="1"/>
</dbReference>
<evidence type="ECO:0000313" key="9">
    <source>
        <dbReference type="Proteomes" id="UP001600650"/>
    </source>
</evidence>
<dbReference type="CDD" id="cd14014">
    <property type="entry name" value="STKc_PknB_like"/>
    <property type="match status" value="1"/>
</dbReference>
<dbReference type="Pfam" id="PF09566">
    <property type="entry name" value="RE_SacI"/>
    <property type="match status" value="1"/>
</dbReference>
<dbReference type="GO" id="GO:0004519">
    <property type="term" value="F:endonuclease activity"/>
    <property type="evidence" value="ECO:0007669"/>
    <property type="project" value="UniProtKB-KW"/>
</dbReference>
<dbReference type="InterPro" id="IPR000719">
    <property type="entry name" value="Prot_kinase_dom"/>
</dbReference>
<keyword evidence="8" id="KW-0255">Endonuclease</keyword>
<keyword evidence="6" id="KW-0067">ATP-binding</keyword>
<keyword evidence="2" id="KW-0723">Serine/threonine-protein kinase</keyword>
<dbReference type="SUPFAM" id="SSF56112">
    <property type="entry name" value="Protein kinase-like (PK-like)"/>
    <property type="match status" value="1"/>
</dbReference>
<dbReference type="InterPro" id="IPR008271">
    <property type="entry name" value="Ser/Thr_kinase_AS"/>
</dbReference>
<dbReference type="EC" id="2.7.11.1" evidence="1"/>
<keyword evidence="8" id="KW-0540">Nuclease</keyword>
<name>A0ABW6JH76_STRCE</name>
<dbReference type="EMBL" id="JBHVBU010000043">
    <property type="protein sequence ID" value="MFE7964733.1"/>
    <property type="molecule type" value="Genomic_DNA"/>
</dbReference>
<dbReference type="Pfam" id="PF00069">
    <property type="entry name" value="Pkinase"/>
    <property type="match status" value="1"/>
</dbReference>